<dbReference type="InterPro" id="IPR009081">
    <property type="entry name" value="PP-bd_ACP"/>
</dbReference>
<keyword evidence="5" id="KW-1185">Reference proteome</keyword>
<evidence type="ECO:0000259" key="3">
    <source>
        <dbReference type="Pfam" id="PF00550"/>
    </source>
</evidence>
<dbReference type="EMBL" id="SAYU02000015">
    <property type="protein sequence ID" value="NHA67693.1"/>
    <property type="molecule type" value="Genomic_DNA"/>
</dbReference>
<evidence type="ECO:0000256" key="1">
    <source>
        <dbReference type="ARBA" id="ARBA00001957"/>
    </source>
</evidence>
<dbReference type="Gene3D" id="3.30.559.30">
    <property type="entry name" value="Nonribosomal peptide synthetase, condensation domain"/>
    <property type="match status" value="1"/>
</dbReference>
<sequence>MQSPPRRSGNATAHLSVRIGDHGGGAAHVRGSFEDFVATWRGRRAAAGPVPDQLLVSLAAAPSARGLQRVRRVTLGDYVVKYPRHVQVQVVGGEVVVEAYAETGGGALLAAHLDALDAVVAECVGGAAPVAPASDAPPALALSSTGPPGTPEPLAAVDRVVGAAPDTALRDLGITSFDVLTLLDDLGRRFGLRAGVEDFYRWTTAGEVQGAVAAVAAGPRPAHPDGRGHAAGGTDGSVEGVVLPHLRDIFVDAVRHEAGDPYAVECAVVLDPRVVTTDVDAVAAALTQVLRRHDGLTAGVGFGPAGVELTPGAVPVPVRRVTADHWDEVRDPRPLRVRRPTHLADVAVCRVGDEVGVYLDVHHLLLDGTGLGVLLEDLARTLRGEDPVPGARWSEVAPALARSQARARQVWADLPAPAGARPVGRPGTVRGGHVRHRVPWGRRDDGPWDFADTLEDLTGLVAEFTGQRRGVVGSVHHGRTVPGADRLVGGLARVLPAHFDLDDPRVVRDTAARLRAGQALTAADLPDGTVVGATRGEPLPVVVHALRDDGSLPSGLSRRVDFPALTKFGVLLTLCVGEREDVLEVTLSSDLYSAADADRLAALAAAHDPGRRRRAPEPVRSAP</sequence>
<organism evidence="4 5">
    <name type="scientific">Phycicoccus flavus</name>
    <dbReference type="NCBI Taxonomy" id="2502783"/>
    <lineage>
        <taxon>Bacteria</taxon>
        <taxon>Bacillati</taxon>
        <taxon>Actinomycetota</taxon>
        <taxon>Actinomycetes</taxon>
        <taxon>Micrococcales</taxon>
        <taxon>Intrasporangiaceae</taxon>
        <taxon>Phycicoccus</taxon>
    </lineage>
</organism>
<dbReference type="InterPro" id="IPR036736">
    <property type="entry name" value="ACP-like_sf"/>
</dbReference>
<name>A0A8T6R225_9MICO</name>
<feature type="domain" description="Carrier" evidence="3">
    <location>
        <begin position="164"/>
        <end position="208"/>
    </location>
</feature>
<dbReference type="SUPFAM" id="SSF47336">
    <property type="entry name" value="ACP-like"/>
    <property type="match status" value="1"/>
</dbReference>
<dbReference type="Proteomes" id="UP000287866">
    <property type="component" value="Unassembled WGS sequence"/>
</dbReference>
<comment type="cofactor">
    <cofactor evidence="1">
        <name>pantetheine 4'-phosphate</name>
        <dbReference type="ChEBI" id="CHEBI:47942"/>
    </cofactor>
</comment>
<dbReference type="InterPro" id="IPR023213">
    <property type="entry name" value="CAT-like_dom_sf"/>
</dbReference>
<gene>
    <name evidence="4" type="ORF">EPD83_006455</name>
</gene>
<protein>
    <recommendedName>
        <fullName evidence="3">Carrier domain-containing protein</fullName>
    </recommendedName>
</protein>
<evidence type="ECO:0000256" key="2">
    <source>
        <dbReference type="SAM" id="MobiDB-lite"/>
    </source>
</evidence>
<feature type="region of interest" description="Disordered" evidence="2">
    <location>
        <begin position="417"/>
        <end position="438"/>
    </location>
</feature>
<reference evidence="4" key="1">
    <citation type="submission" date="2020-03" db="EMBL/GenBank/DDBJ databases">
        <title>Phycicoccus flavus sp. nov., a novel endophytic actinobacterium isolated from branch of Kandelia candel.</title>
        <authorList>
            <person name="Tuo L."/>
        </authorList>
    </citation>
    <scope>NUCLEOTIDE SEQUENCE</scope>
    <source>
        <strain evidence="4">CMS6Z-2</strain>
    </source>
</reference>
<evidence type="ECO:0000313" key="4">
    <source>
        <dbReference type="EMBL" id="NHA67693.1"/>
    </source>
</evidence>
<dbReference type="Pfam" id="PF00550">
    <property type="entry name" value="PP-binding"/>
    <property type="match status" value="1"/>
</dbReference>
<dbReference type="Gene3D" id="3.30.559.10">
    <property type="entry name" value="Chloramphenicol acetyltransferase-like domain"/>
    <property type="match status" value="1"/>
</dbReference>
<evidence type="ECO:0000313" key="5">
    <source>
        <dbReference type="Proteomes" id="UP000287866"/>
    </source>
</evidence>
<dbReference type="AlphaFoldDB" id="A0A8T6R225"/>
<feature type="compositionally biased region" description="Low complexity" evidence="2">
    <location>
        <begin position="417"/>
        <end position="428"/>
    </location>
</feature>
<dbReference type="SUPFAM" id="SSF52777">
    <property type="entry name" value="CoA-dependent acyltransferases"/>
    <property type="match status" value="2"/>
</dbReference>
<comment type="caution">
    <text evidence="4">The sequence shown here is derived from an EMBL/GenBank/DDBJ whole genome shotgun (WGS) entry which is preliminary data.</text>
</comment>
<accession>A0A8T6R225</accession>
<proteinExistence type="predicted"/>